<accession>A0A8J2U1F5</accession>
<dbReference type="GO" id="GO:0016805">
    <property type="term" value="F:dipeptidase activity"/>
    <property type="evidence" value="ECO:0007669"/>
    <property type="project" value="InterPro"/>
</dbReference>
<dbReference type="InterPro" id="IPR011650">
    <property type="entry name" value="Peptidase_M20_dimer"/>
</dbReference>
<dbReference type="NCBIfam" id="TIGR01891">
    <property type="entry name" value="amidohydrolases"/>
    <property type="match status" value="1"/>
</dbReference>
<dbReference type="CDD" id="cd03887">
    <property type="entry name" value="M20_Acy1L2"/>
    <property type="match status" value="1"/>
</dbReference>
<dbReference type="InterPro" id="IPR002933">
    <property type="entry name" value="Peptidase_M20"/>
</dbReference>
<protein>
    <recommendedName>
        <fullName evidence="1">Peptidase M20 domain-containing protein 2</fullName>
    </recommendedName>
</protein>
<dbReference type="GO" id="GO:0046657">
    <property type="term" value="P:folic acid catabolic process"/>
    <property type="evidence" value="ECO:0007669"/>
    <property type="project" value="TreeGrafter"/>
</dbReference>
<dbReference type="Gene3D" id="3.40.630.10">
    <property type="entry name" value="Zn peptidases"/>
    <property type="match status" value="1"/>
</dbReference>
<dbReference type="GO" id="GO:0005737">
    <property type="term" value="C:cytoplasm"/>
    <property type="evidence" value="ECO:0007669"/>
    <property type="project" value="TreeGrafter"/>
</dbReference>
<dbReference type="PANTHER" id="PTHR30575">
    <property type="entry name" value="PEPTIDASE M20"/>
    <property type="match status" value="1"/>
</dbReference>
<dbReference type="SUPFAM" id="SSF55031">
    <property type="entry name" value="Bacterial exopeptidase dimerisation domain"/>
    <property type="match status" value="1"/>
</dbReference>
<dbReference type="InterPro" id="IPR017144">
    <property type="entry name" value="Xaa-Arg_dipeptidase"/>
</dbReference>
<evidence type="ECO:0000313" key="3">
    <source>
        <dbReference type="EMBL" id="GGA29035.1"/>
    </source>
</evidence>
<gene>
    <name evidence="3" type="ORF">GCM10011333_34580</name>
</gene>
<dbReference type="SUPFAM" id="SSF53187">
    <property type="entry name" value="Zn-dependent exopeptidases"/>
    <property type="match status" value="1"/>
</dbReference>
<dbReference type="InterPro" id="IPR036264">
    <property type="entry name" value="Bact_exopeptidase_dim_dom"/>
</dbReference>
<comment type="similarity">
    <text evidence="1">Belongs to the peptidase M20A family.</text>
</comment>
<evidence type="ECO:0000256" key="1">
    <source>
        <dbReference type="PIRNR" id="PIRNR037226"/>
    </source>
</evidence>
<dbReference type="InterPro" id="IPR017439">
    <property type="entry name" value="Amidohydrolase"/>
</dbReference>
<dbReference type="FunFam" id="3.30.70.360:FF:000004">
    <property type="entry name" value="Peptidase M20 domain-containing protein 2"/>
    <property type="match status" value="1"/>
</dbReference>
<dbReference type="EMBL" id="BMFY01000031">
    <property type="protein sequence ID" value="GGA29035.1"/>
    <property type="molecule type" value="Genomic_DNA"/>
</dbReference>
<dbReference type="AlphaFoldDB" id="A0A8J2U1F5"/>
<evidence type="ECO:0000313" key="4">
    <source>
        <dbReference type="Proteomes" id="UP000616114"/>
    </source>
</evidence>
<evidence type="ECO:0000259" key="2">
    <source>
        <dbReference type="Pfam" id="PF07687"/>
    </source>
</evidence>
<name>A0A8J2U1F5_9MICO</name>
<dbReference type="PANTHER" id="PTHR30575:SF0">
    <property type="entry name" value="XAA-ARG DIPEPTIDASE"/>
    <property type="match status" value="1"/>
</dbReference>
<sequence length="411" mass="44226">MQEPSSPAGAQPHSAYERIAQAIREHRDELIGLARQLHRDPEVSFQEERAAEQVSRLVEAAGYRVDRPVPELPTAVRGTLCGASEVSPEAIVAVLAEYDALKGLGHGCGHNLMAMAGVGAAIGLAAIRDLYGGEVRFLGTPAEERGAGKQVMIEHGLFDGVDAAVLFHPADTNSVGGPALALEELTVTFRGAPAHASASPWAGRNALDAMIQLFTSIGLWRQQLTPDSRVHGVIDYGGDAPNIIPERADATFMLRSADDAQFAIMQRRFRAIADSAAAAHDCGVEITSMGYSLTMKNNGILGERFREHISDYGILLQETKGSAGSTDMGNVSHKVPSIHPYLAICENGTPAHTVEFRDAAATERAHEVALTAAVSLARTAYDVMVYPRLRAESWKEFSRASLRAKNLRMPW</sequence>
<proteinExistence type="inferred from homology"/>
<dbReference type="Gene3D" id="3.30.70.360">
    <property type="match status" value="1"/>
</dbReference>
<dbReference type="PIRSF" id="PIRSF037226">
    <property type="entry name" value="Amidohydrolase_ACY1L2_prd"/>
    <property type="match status" value="1"/>
</dbReference>
<comment type="caution">
    <text evidence="3">The sequence shown here is derived from an EMBL/GenBank/DDBJ whole genome shotgun (WGS) entry which is preliminary data.</text>
</comment>
<dbReference type="Pfam" id="PF01546">
    <property type="entry name" value="Peptidase_M20"/>
    <property type="match status" value="1"/>
</dbReference>
<dbReference type="InterPro" id="IPR052030">
    <property type="entry name" value="Peptidase_M20/M20A_hydrolases"/>
</dbReference>
<dbReference type="GO" id="GO:0071713">
    <property type="term" value="F:para-aminobenzoyl-glutamate hydrolase activity"/>
    <property type="evidence" value="ECO:0007669"/>
    <property type="project" value="TreeGrafter"/>
</dbReference>
<reference evidence="3" key="2">
    <citation type="submission" date="2020-09" db="EMBL/GenBank/DDBJ databases">
        <authorList>
            <person name="Sun Q."/>
            <person name="Zhou Y."/>
        </authorList>
    </citation>
    <scope>NUCLEOTIDE SEQUENCE</scope>
    <source>
        <strain evidence="3">CGMCC 1.12785</strain>
    </source>
</reference>
<dbReference type="Pfam" id="PF07687">
    <property type="entry name" value="M20_dimer"/>
    <property type="match status" value="1"/>
</dbReference>
<keyword evidence="4" id="KW-1185">Reference proteome</keyword>
<organism evidence="3 4">
    <name type="scientific">Sediminivirga luteola</name>
    <dbReference type="NCBI Taxonomy" id="1774748"/>
    <lineage>
        <taxon>Bacteria</taxon>
        <taxon>Bacillati</taxon>
        <taxon>Actinomycetota</taxon>
        <taxon>Actinomycetes</taxon>
        <taxon>Micrococcales</taxon>
        <taxon>Brevibacteriaceae</taxon>
        <taxon>Sediminivirga</taxon>
    </lineage>
</organism>
<reference evidence="3" key="1">
    <citation type="journal article" date="2014" name="Int. J. Syst. Evol. Microbiol.">
        <title>Complete genome sequence of Corynebacterium casei LMG S-19264T (=DSM 44701T), isolated from a smear-ripened cheese.</title>
        <authorList>
            <consortium name="US DOE Joint Genome Institute (JGI-PGF)"/>
            <person name="Walter F."/>
            <person name="Albersmeier A."/>
            <person name="Kalinowski J."/>
            <person name="Ruckert C."/>
        </authorList>
    </citation>
    <scope>NUCLEOTIDE SEQUENCE</scope>
    <source>
        <strain evidence="3">CGMCC 1.12785</strain>
    </source>
</reference>
<feature type="domain" description="Peptidase M20 dimerisation" evidence="2">
    <location>
        <begin position="185"/>
        <end position="279"/>
    </location>
</feature>
<dbReference type="Proteomes" id="UP000616114">
    <property type="component" value="Unassembled WGS sequence"/>
</dbReference>